<dbReference type="PANTHER" id="PTHR37210">
    <property type="entry name" value="EXPRESSED PROTEIN"/>
    <property type="match status" value="1"/>
</dbReference>
<keyword evidence="2" id="KW-1185">Reference proteome</keyword>
<dbReference type="Proteomes" id="UP000626092">
    <property type="component" value="Unassembled WGS sequence"/>
</dbReference>
<accession>A0A834HAY4</accession>
<dbReference type="PANTHER" id="PTHR37210:SF2">
    <property type="entry name" value="PROTEIN CHLOROPLAST VESICULATION"/>
    <property type="match status" value="1"/>
</dbReference>
<dbReference type="OrthoDB" id="1892100at2759"/>
<dbReference type="AlphaFoldDB" id="A0A834HAY4"/>
<proteinExistence type="predicted"/>
<evidence type="ECO:0000313" key="1">
    <source>
        <dbReference type="EMBL" id="KAF7150499.1"/>
    </source>
</evidence>
<sequence>MGISTNCCLNISPPPPLSTPSSLHKTAQVAWPKKERSLKGQCVMGVACLIIGLEMDNSIGRGGGIAIADQNMHQIVQSNEKGNRWSDKRACPPWQVNSLETIVPEDLPRPAARRRWEEVGFTRTAPAVKVVVVRTSNGSCFTM</sequence>
<dbReference type="EMBL" id="WJXA01000002">
    <property type="protein sequence ID" value="KAF7150499.1"/>
    <property type="molecule type" value="Genomic_DNA"/>
</dbReference>
<protein>
    <submittedName>
        <fullName evidence="1">Uncharacterized protein</fullName>
    </submittedName>
</protein>
<organism evidence="1 2">
    <name type="scientific">Rhododendron simsii</name>
    <name type="common">Sims's rhododendron</name>
    <dbReference type="NCBI Taxonomy" id="118357"/>
    <lineage>
        <taxon>Eukaryota</taxon>
        <taxon>Viridiplantae</taxon>
        <taxon>Streptophyta</taxon>
        <taxon>Embryophyta</taxon>
        <taxon>Tracheophyta</taxon>
        <taxon>Spermatophyta</taxon>
        <taxon>Magnoliopsida</taxon>
        <taxon>eudicotyledons</taxon>
        <taxon>Gunneridae</taxon>
        <taxon>Pentapetalae</taxon>
        <taxon>asterids</taxon>
        <taxon>Ericales</taxon>
        <taxon>Ericaceae</taxon>
        <taxon>Ericoideae</taxon>
        <taxon>Rhodoreae</taxon>
        <taxon>Rhododendron</taxon>
    </lineage>
</organism>
<reference evidence="1" key="1">
    <citation type="submission" date="2019-11" db="EMBL/GenBank/DDBJ databases">
        <authorList>
            <person name="Liu Y."/>
            <person name="Hou J."/>
            <person name="Li T.-Q."/>
            <person name="Guan C.-H."/>
            <person name="Wu X."/>
            <person name="Wu H.-Z."/>
            <person name="Ling F."/>
            <person name="Zhang R."/>
            <person name="Shi X.-G."/>
            <person name="Ren J.-P."/>
            <person name="Chen E.-F."/>
            <person name="Sun J.-M."/>
        </authorList>
    </citation>
    <scope>NUCLEOTIDE SEQUENCE</scope>
    <source>
        <strain evidence="1">Adult_tree_wgs_1</strain>
        <tissue evidence="1">Leaves</tissue>
    </source>
</reference>
<comment type="caution">
    <text evidence="1">The sequence shown here is derived from an EMBL/GenBank/DDBJ whole genome shotgun (WGS) entry which is preliminary data.</text>
</comment>
<evidence type="ECO:0000313" key="2">
    <source>
        <dbReference type="Proteomes" id="UP000626092"/>
    </source>
</evidence>
<dbReference type="InterPro" id="IPR053350">
    <property type="entry name" value="CV_Inducer"/>
</dbReference>
<gene>
    <name evidence="1" type="ORF">RHSIM_Rhsim02G0189300</name>
</gene>
<name>A0A834HAY4_RHOSS</name>